<dbReference type="InterPro" id="IPR001347">
    <property type="entry name" value="SIS_dom"/>
</dbReference>
<dbReference type="GO" id="GO:0097367">
    <property type="term" value="F:carbohydrate derivative binding"/>
    <property type="evidence" value="ECO:0007669"/>
    <property type="project" value="InterPro"/>
</dbReference>
<dbReference type="AlphaFoldDB" id="A0A562ZTL9"/>
<evidence type="ECO:0000259" key="5">
    <source>
        <dbReference type="PROSITE" id="PS51071"/>
    </source>
</evidence>
<feature type="domain" description="SIS" evidence="6">
    <location>
        <begin position="123"/>
        <end position="263"/>
    </location>
</feature>
<dbReference type="Pfam" id="PF01380">
    <property type="entry name" value="SIS"/>
    <property type="match status" value="1"/>
</dbReference>
<dbReference type="InterPro" id="IPR036388">
    <property type="entry name" value="WH-like_DNA-bd_sf"/>
</dbReference>
<keyword evidence="4" id="KW-0804">Transcription</keyword>
<dbReference type="PROSITE" id="PS51464">
    <property type="entry name" value="SIS"/>
    <property type="match status" value="1"/>
</dbReference>
<dbReference type="PANTHER" id="PTHR30514">
    <property type="entry name" value="GLUCOKINASE"/>
    <property type="match status" value="1"/>
</dbReference>
<keyword evidence="8" id="KW-1185">Reference proteome</keyword>
<comment type="caution">
    <text evidence="7">The sequence shown here is derived from an EMBL/GenBank/DDBJ whole genome shotgun (WGS) entry which is preliminary data.</text>
</comment>
<dbReference type="InterPro" id="IPR035472">
    <property type="entry name" value="RpiR-like_SIS"/>
</dbReference>
<name>A0A562ZTL9_9BURK</name>
<evidence type="ECO:0000259" key="6">
    <source>
        <dbReference type="PROSITE" id="PS51464"/>
    </source>
</evidence>
<dbReference type="InterPro" id="IPR046348">
    <property type="entry name" value="SIS_dom_sf"/>
</dbReference>
<dbReference type="CDD" id="cd05013">
    <property type="entry name" value="SIS_RpiR"/>
    <property type="match status" value="1"/>
</dbReference>
<dbReference type="InterPro" id="IPR047640">
    <property type="entry name" value="RpiR-like"/>
</dbReference>
<evidence type="ECO:0000256" key="4">
    <source>
        <dbReference type="ARBA" id="ARBA00023163"/>
    </source>
</evidence>
<dbReference type="Gene3D" id="3.40.50.10490">
    <property type="entry name" value="Glucose-6-phosphate isomerase like protein, domain 1"/>
    <property type="match status" value="1"/>
</dbReference>
<dbReference type="OrthoDB" id="257751at2"/>
<dbReference type="PANTHER" id="PTHR30514:SF1">
    <property type="entry name" value="HTH-TYPE TRANSCRIPTIONAL REGULATOR HEXR-RELATED"/>
    <property type="match status" value="1"/>
</dbReference>
<sequence>MTPRVLEKIAEIMDRAPTARRTVLALILEDPQRVLDETFEMLARRANSSVPTIMRTCRDLGYPGLREFKLALAQELAVGGSPLNRRVRIDDGAVQVIAKVTRGAVAVINNVQAQLDVKAVEAAADAIAGSKRIDCYGVGVTSNFMASDLQARLYRMGLATNSYLDPHLQLISAATIPPGGVVMAITHVGGMPSLLEAVDVARSQGATVIALTQPGSPLSSLAHIVLGVEVAPDPVMPVGPEAYLAHLAVIEILTVLVAQRLGDKAVDRLVKIQHTLETRGVDMQHHMKLDWGDAANGTTGTPE</sequence>
<dbReference type="GO" id="GO:0006096">
    <property type="term" value="P:glycolytic process"/>
    <property type="evidence" value="ECO:0007669"/>
    <property type="project" value="UniProtKB-KW"/>
</dbReference>
<organism evidence="7 8">
    <name type="scientific">Caenimonas sedimenti</name>
    <dbReference type="NCBI Taxonomy" id="2596921"/>
    <lineage>
        <taxon>Bacteria</taxon>
        <taxon>Pseudomonadati</taxon>
        <taxon>Pseudomonadota</taxon>
        <taxon>Betaproteobacteria</taxon>
        <taxon>Burkholderiales</taxon>
        <taxon>Comamonadaceae</taxon>
        <taxon>Caenimonas</taxon>
    </lineage>
</organism>
<dbReference type="SUPFAM" id="SSF46689">
    <property type="entry name" value="Homeodomain-like"/>
    <property type="match status" value="1"/>
</dbReference>
<dbReference type="GO" id="GO:0003677">
    <property type="term" value="F:DNA binding"/>
    <property type="evidence" value="ECO:0007669"/>
    <property type="project" value="UniProtKB-KW"/>
</dbReference>
<evidence type="ECO:0000256" key="2">
    <source>
        <dbReference type="ARBA" id="ARBA00023125"/>
    </source>
</evidence>
<dbReference type="Pfam" id="PF01418">
    <property type="entry name" value="HTH_6"/>
    <property type="match status" value="1"/>
</dbReference>
<keyword evidence="1" id="KW-0805">Transcription regulation</keyword>
<evidence type="ECO:0000313" key="8">
    <source>
        <dbReference type="Proteomes" id="UP000318199"/>
    </source>
</evidence>
<dbReference type="PROSITE" id="PS51071">
    <property type="entry name" value="HTH_RPIR"/>
    <property type="match status" value="1"/>
</dbReference>
<dbReference type="InterPro" id="IPR000281">
    <property type="entry name" value="HTH_RpiR"/>
</dbReference>
<keyword evidence="3" id="KW-0324">Glycolysis</keyword>
<dbReference type="Proteomes" id="UP000318199">
    <property type="component" value="Unassembled WGS sequence"/>
</dbReference>
<dbReference type="EMBL" id="VOBQ01000006">
    <property type="protein sequence ID" value="TWO71747.1"/>
    <property type="molecule type" value="Genomic_DNA"/>
</dbReference>
<evidence type="ECO:0000256" key="1">
    <source>
        <dbReference type="ARBA" id="ARBA00023015"/>
    </source>
</evidence>
<dbReference type="GO" id="GO:0003700">
    <property type="term" value="F:DNA-binding transcription factor activity"/>
    <property type="evidence" value="ECO:0007669"/>
    <property type="project" value="InterPro"/>
</dbReference>
<reference evidence="7 8" key="1">
    <citation type="submission" date="2019-07" db="EMBL/GenBank/DDBJ databases">
        <title>Caenimonas sedimenti sp. nov., isolated from activated sludge.</title>
        <authorList>
            <person name="Xu J."/>
        </authorList>
    </citation>
    <scope>NUCLEOTIDE SEQUENCE [LARGE SCALE GENOMIC DNA]</scope>
    <source>
        <strain evidence="7 8">HX-9-20</strain>
    </source>
</reference>
<accession>A0A562ZTL9</accession>
<feature type="domain" description="HTH rpiR-type" evidence="5">
    <location>
        <begin position="3"/>
        <end position="79"/>
    </location>
</feature>
<evidence type="ECO:0000313" key="7">
    <source>
        <dbReference type="EMBL" id="TWO71747.1"/>
    </source>
</evidence>
<keyword evidence="2" id="KW-0238">DNA-binding</keyword>
<evidence type="ECO:0000256" key="3">
    <source>
        <dbReference type="ARBA" id="ARBA00023152"/>
    </source>
</evidence>
<dbReference type="Gene3D" id="1.10.10.10">
    <property type="entry name" value="Winged helix-like DNA-binding domain superfamily/Winged helix DNA-binding domain"/>
    <property type="match status" value="1"/>
</dbReference>
<proteinExistence type="predicted"/>
<dbReference type="RefSeq" id="WP_145892688.1">
    <property type="nucleotide sequence ID" value="NZ_VOBQ01000006.1"/>
</dbReference>
<protein>
    <submittedName>
        <fullName evidence="7">MurR/RpiR family transcriptional regulator</fullName>
    </submittedName>
</protein>
<dbReference type="InterPro" id="IPR009057">
    <property type="entry name" value="Homeodomain-like_sf"/>
</dbReference>
<gene>
    <name evidence="7" type="ORF">FN976_09045</name>
</gene>
<dbReference type="SUPFAM" id="SSF53697">
    <property type="entry name" value="SIS domain"/>
    <property type="match status" value="1"/>
</dbReference>